<feature type="signal peptide" evidence="1">
    <location>
        <begin position="1"/>
        <end position="20"/>
    </location>
</feature>
<accession>A0A8J3FU85</accession>
<sequence>MRRTLAVVGAIAALVLTACGDPTKGGAGGGGAIVVGSADFAENELLMELYAGALRSAGAQVETKPRIGSREVLVRALQDGSLTVVPEYTGNLLNYFDKDNAATKPDDVYGSLEQKVPSGLAVLDKSPAEDKDVLVVTKETAEQQGLRSMDDLGPKCGQLVLGAAGEWKSRWAERIKTLYGCEFSEIRTTDAGGPVTVDALKSGQVQVANLFTTASAIDENGFVKLDDPKQMYPAQNVVPLVRRDALDDKAKQAVNNLSAKLTTYKLTELVKRVEVDKEPAPRVAQEFLKNNGY</sequence>
<dbReference type="PROSITE" id="PS51257">
    <property type="entry name" value="PROKAR_LIPOPROTEIN"/>
    <property type="match status" value="1"/>
</dbReference>
<dbReference type="AlphaFoldDB" id="A0A8J3FU85"/>
<reference evidence="3" key="1">
    <citation type="journal article" date="2014" name="Int. J. Syst. Evol. Microbiol.">
        <title>Complete genome sequence of Corynebacterium casei LMG S-19264T (=DSM 44701T), isolated from a smear-ripened cheese.</title>
        <authorList>
            <consortium name="US DOE Joint Genome Institute (JGI-PGF)"/>
            <person name="Walter F."/>
            <person name="Albersmeier A."/>
            <person name="Kalinowski J."/>
            <person name="Ruckert C."/>
        </authorList>
    </citation>
    <scope>NUCLEOTIDE SEQUENCE</scope>
    <source>
        <strain evidence="3">CGMCC 4.5737</strain>
    </source>
</reference>
<dbReference type="Gene3D" id="3.40.190.10">
    <property type="entry name" value="Periplasmic binding protein-like II"/>
    <property type="match status" value="1"/>
</dbReference>
<feature type="chain" id="PRO_5035176855" evidence="1">
    <location>
        <begin position="21"/>
        <end position="293"/>
    </location>
</feature>
<gene>
    <name evidence="3" type="ORF">GCM10012275_00280</name>
</gene>
<protein>
    <submittedName>
        <fullName evidence="3">Glycine/betaine ABC transporter substrate-binding protein</fullName>
    </submittedName>
</protein>
<evidence type="ECO:0000259" key="2">
    <source>
        <dbReference type="Pfam" id="PF04069"/>
    </source>
</evidence>
<dbReference type="GO" id="GO:0043190">
    <property type="term" value="C:ATP-binding cassette (ABC) transporter complex"/>
    <property type="evidence" value="ECO:0007669"/>
    <property type="project" value="InterPro"/>
</dbReference>
<comment type="caution">
    <text evidence="3">The sequence shown here is derived from an EMBL/GenBank/DDBJ whole genome shotgun (WGS) entry which is preliminary data.</text>
</comment>
<dbReference type="Proteomes" id="UP000637578">
    <property type="component" value="Unassembled WGS sequence"/>
</dbReference>
<dbReference type="Gene3D" id="3.40.190.120">
    <property type="entry name" value="Osmoprotection protein (prox), domain 2"/>
    <property type="match status" value="1"/>
</dbReference>
<name>A0A8J3FU85_9PSEU</name>
<evidence type="ECO:0000313" key="4">
    <source>
        <dbReference type="Proteomes" id="UP000637578"/>
    </source>
</evidence>
<dbReference type="GO" id="GO:0022857">
    <property type="term" value="F:transmembrane transporter activity"/>
    <property type="evidence" value="ECO:0007669"/>
    <property type="project" value="InterPro"/>
</dbReference>
<feature type="domain" description="ABC-type glycine betaine transport system substrate-binding" evidence="2">
    <location>
        <begin position="32"/>
        <end position="290"/>
    </location>
</feature>
<dbReference type="EMBL" id="BMMK01000001">
    <property type="protein sequence ID" value="GGM32837.1"/>
    <property type="molecule type" value="Genomic_DNA"/>
</dbReference>
<evidence type="ECO:0000256" key="1">
    <source>
        <dbReference type="SAM" id="SignalP"/>
    </source>
</evidence>
<organism evidence="3 4">
    <name type="scientific">Longimycelium tulufanense</name>
    <dbReference type="NCBI Taxonomy" id="907463"/>
    <lineage>
        <taxon>Bacteria</taxon>
        <taxon>Bacillati</taxon>
        <taxon>Actinomycetota</taxon>
        <taxon>Actinomycetes</taxon>
        <taxon>Pseudonocardiales</taxon>
        <taxon>Pseudonocardiaceae</taxon>
        <taxon>Longimycelium</taxon>
    </lineage>
</organism>
<proteinExistence type="predicted"/>
<keyword evidence="1" id="KW-0732">Signal</keyword>
<reference evidence="3" key="2">
    <citation type="submission" date="2020-09" db="EMBL/GenBank/DDBJ databases">
        <authorList>
            <person name="Sun Q."/>
            <person name="Zhou Y."/>
        </authorList>
    </citation>
    <scope>NUCLEOTIDE SEQUENCE</scope>
    <source>
        <strain evidence="3">CGMCC 4.5737</strain>
    </source>
</reference>
<dbReference type="RefSeq" id="WP_189052736.1">
    <property type="nucleotide sequence ID" value="NZ_BMMK01000001.1"/>
</dbReference>
<keyword evidence="4" id="KW-1185">Reference proteome</keyword>
<evidence type="ECO:0000313" key="3">
    <source>
        <dbReference type="EMBL" id="GGM32837.1"/>
    </source>
</evidence>
<dbReference type="CDD" id="cd13606">
    <property type="entry name" value="PBP2_ProX_like"/>
    <property type="match status" value="1"/>
</dbReference>
<dbReference type="Pfam" id="PF04069">
    <property type="entry name" value="OpuAC"/>
    <property type="match status" value="1"/>
</dbReference>
<dbReference type="SUPFAM" id="SSF53850">
    <property type="entry name" value="Periplasmic binding protein-like II"/>
    <property type="match status" value="1"/>
</dbReference>
<dbReference type="InterPro" id="IPR007210">
    <property type="entry name" value="ABC_Gly_betaine_transp_sub-bd"/>
</dbReference>